<dbReference type="STRING" id="1817822.A2826_02835"/>
<keyword evidence="1" id="KW-1133">Transmembrane helix</keyword>
<reference evidence="2 3" key="1">
    <citation type="journal article" date="2016" name="Nat. Commun.">
        <title>Thousands of microbial genomes shed light on interconnected biogeochemical processes in an aquifer system.</title>
        <authorList>
            <person name="Anantharaman K."/>
            <person name="Brown C.T."/>
            <person name="Hug L.A."/>
            <person name="Sharon I."/>
            <person name="Castelle C.J."/>
            <person name="Probst A.J."/>
            <person name="Thomas B.C."/>
            <person name="Singh A."/>
            <person name="Wilkins M.J."/>
            <person name="Karaoz U."/>
            <person name="Brodie E.L."/>
            <person name="Williams K.H."/>
            <person name="Hubbard S.S."/>
            <person name="Banfield J.F."/>
        </authorList>
    </citation>
    <scope>NUCLEOTIDE SEQUENCE [LARGE SCALE GENOMIC DNA]</scope>
</reference>
<dbReference type="Proteomes" id="UP000177912">
    <property type="component" value="Unassembled WGS sequence"/>
</dbReference>
<dbReference type="SMART" id="SM00028">
    <property type="entry name" value="TPR"/>
    <property type="match status" value="3"/>
</dbReference>
<keyword evidence="1" id="KW-0812">Transmembrane</keyword>
<dbReference type="SUPFAM" id="SSF48452">
    <property type="entry name" value="TPR-like"/>
    <property type="match status" value="1"/>
</dbReference>
<accession>A0A1F5NRT8</accession>
<dbReference type="Pfam" id="PF13181">
    <property type="entry name" value="TPR_8"/>
    <property type="match status" value="1"/>
</dbReference>
<proteinExistence type="predicted"/>
<organism evidence="2 3">
    <name type="scientific">Candidatus Doudnabacteria bacterium RIFCSPHIGHO2_01_FULL_43_23</name>
    <dbReference type="NCBI Taxonomy" id="1817822"/>
    <lineage>
        <taxon>Bacteria</taxon>
        <taxon>Candidatus Doudnaibacteriota</taxon>
    </lineage>
</organism>
<dbReference type="InterPro" id="IPR019734">
    <property type="entry name" value="TPR_rpt"/>
</dbReference>
<protein>
    <submittedName>
        <fullName evidence="2">Uncharacterized protein</fullName>
    </submittedName>
</protein>
<comment type="caution">
    <text evidence="2">The sequence shown here is derived from an EMBL/GenBank/DDBJ whole genome shotgun (WGS) entry which is preliminary data.</text>
</comment>
<keyword evidence="1" id="KW-0472">Membrane</keyword>
<dbReference type="Gene3D" id="1.25.40.10">
    <property type="entry name" value="Tetratricopeptide repeat domain"/>
    <property type="match status" value="1"/>
</dbReference>
<dbReference type="AlphaFoldDB" id="A0A1F5NRT8"/>
<evidence type="ECO:0000256" key="1">
    <source>
        <dbReference type="SAM" id="Phobius"/>
    </source>
</evidence>
<sequence length="234" mass="26929">MKIGKKVGIVIGIVLAILLVLWYLQSQGLVKVFPTSDERAVKKIVEIDESKFSPAEGLSAENYQAKIDELYIARQEVLEDPTNPNKWMLFGNILEFLNDHTKAIEAWEKVLEYQELNFAAAQNIATNYQYFLRDFEKAEEYYLKAFTGRPDYTPAYQGLMDLYRYNLTSKKDQYEPIVLQAIKHDVTNASSYYAALVDFFADNGDFEKAREYLDDVEATNPQAAATLRQDYPEL</sequence>
<evidence type="ECO:0000313" key="3">
    <source>
        <dbReference type="Proteomes" id="UP000177912"/>
    </source>
</evidence>
<gene>
    <name evidence="2" type="ORF">A2826_02835</name>
</gene>
<evidence type="ECO:0000313" key="2">
    <source>
        <dbReference type="EMBL" id="OGE80367.1"/>
    </source>
</evidence>
<name>A0A1F5NRT8_9BACT</name>
<dbReference type="EMBL" id="MFEI01000034">
    <property type="protein sequence ID" value="OGE80367.1"/>
    <property type="molecule type" value="Genomic_DNA"/>
</dbReference>
<feature type="transmembrane region" description="Helical" evidence="1">
    <location>
        <begin position="7"/>
        <end position="24"/>
    </location>
</feature>
<dbReference type="InterPro" id="IPR011990">
    <property type="entry name" value="TPR-like_helical_dom_sf"/>
</dbReference>